<evidence type="ECO:0000313" key="2">
    <source>
        <dbReference type="Proteomes" id="UP000321943"/>
    </source>
</evidence>
<dbReference type="Proteomes" id="UP000321943">
    <property type="component" value="Chromosome"/>
</dbReference>
<dbReference type="GeneID" id="84804184"/>
<evidence type="ECO:0000313" key="1">
    <source>
        <dbReference type="EMBL" id="BBM42597.1"/>
    </source>
</evidence>
<protein>
    <submittedName>
        <fullName evidence="1">Uncharacterized protein</fullName>
    </submittedName>
</protein>
<dbReference type="RefSeq" id="WP_018498160.1">
    <property type="nucleotide sequence ID" value="NZ_AP019829.2"/>
</dbReference>
<dbReference type="EMBL" id="AP019829">
    <property type="protein sequence ID" value="BBM42597.1"/>
    <property type="molecule type" value="Genomic_DNA"/>
</dbReference>
<proteinExistence type="predicted"/>
<reference evidence="1 2" key="1">
    <citation type="submission" date="2019-07" db="EMBL/GenBank/DDBJ databases">
        <title>Complete Genome Sequence of Leptotrichia wadei Strain JCM16777.</title>
        <authorList>
            <person name="Watanabe S."/>
            <person name="Cui L."/>
        </authorList>
    </citation>
    <scope>NUCLEOTIDE SEQUENCE [LARGE SCALE GENOMIC DNA]</scope>
    <source>
        <strain evidence="1 2">JCM16777</strain>
    </source>
</reference>
<name>A0A7U6QZ00_9FUSO</name>
<sequence>MVQLNVDYLRENAEEYLTDDEKFMELLYSISDRSGIEKLLKMRFISGGAVPLRDILKETWKTKEELANYKFKFRKYGDKPNEKETEDNIVRELPMSYVYEGSFLGWENERCSYDYNDYQYTNYHGNNSDAKWYSIDGHYNLKIEKTGEIYLKMRWYYQYSDNNNDKGNGYYTFKIDLNDTLNFMNFLIDLIYEKNAKSAEVKNYFGDIY</sequence>
<gene>
    <name evidence="1" type="ORF">JCM16777_0846</name>
</gene>
<accession>A0A7U6QZ00</accession>
<organism evidence="1 2">
    <name type="scientific">Leptotrichia wadei</name>
    <dbReference type="NCBI Taxonomy" id="157687"/>
    <lineage>
        <taxon>Bacteria</taxon>
        <taxon>Fusobacteriati</taxon>
        <taxon>Fusobacteriota</taxon>
        <taxon>Fusobacteriia</taxon>
        <taxon>Fusobacteriales</taxon>
        <taxon>Leptotrichiaceae</taxon>
        <taxon>Leptotrichia</taxon>
    </lineage>
</organism>
<dbReference type="KEGG" id="lwd:JCM16777_0846"/>
<dbReference type="AlphaFoldDB" id="A0A7U6QZ00"/>